<feature type="compositionally biased region" description="Acidic residues" evidence="1">
    <location>
        <begin position="127"/>
        <end position="139"/>
    </location>
</feature>
<feature type="compositionally biased region" description="Polar residues" evidence="1">
    <location>
        <begin position="293"/>
        <end position="310"/>
    </location>
</feature>
<feature type="compositionally biased region" description="Acidic residues" evidence="1">
    <location>
        <begin position="168"/>
        <end position="179"/>
    </location>
</feature>
<proteinExistence type="predicted"/>
<organism evidence="2 3">
    <name type="scientific">Theileria orientalis</name>
    <dbReference type="NCBI Taxonomy" id="68886"/>
    <lineage>
        <taxon>Eukaryota</taxon>
        <taxon>Sar</taxon>
        <taxon>Alveolata</taxon>
        <taxon>Apicomplexa</taxon>
        <taxon>Aconoidasida</taxon>
        <taxon>Piroplasmida</taxon>
        <taxon>Theileriidae</taxon>
        <taxon>Theileria</taxon>
    </lineage>
</organism>
<evidence type="ECO:0000313" key="3">
    <source>
        <dbReference type="Proteomes" id="UP000244803"/>
    </source>
</evidence>
<feature type="region of interest" description="Disordered" evidence="1">
    <location>
        <begin position="113"/>
        <end position="246"/>
    </location>
</feature>
<feature type="compositionally biased region" description="Basic and acidic residues" evidence="1">
    <location>
        <begin position="113"/>
        <end position="126"/>
    </location>
</feature>
<feature type="compositionally biased region" description="Polar residues" evidence="1">
    <location>
        <begin position="194"/>
        <end position="203"/>
    </location>
</feature>
<reference evidence="2" key="1">
    <citation type="submission" date="2022-07" db="EMBL/GenBank/DDBJ databases">
        <title>Evaluation of T. orientalis genome assembly methods using nanopore sequencing and analysis of variation between genomes.</title>
        <authorList>
            <person name="Yam J."/>
            <person name="Micallef M.L."/>
            <person name="Liu M."/>
            <person name="Djordjevic S.P."/>
            <person name="Bogema D.R."/>
            <person name="Jenkins C."/>
        </authorList>
    </citation>
    <scope>NUCLEOTIDE SEQUENCE</scope>
    <source>
        <strain evidence="2">Fish Creek</strain>
    </source>
</reference>
<dbReference type="EMBL" id="CP056068">
    <property type="protein sequence ID" value="UKJ90711.1"/>
    <property type="molecule type" value="Genomic_DNA"/>
</dbReference>
<accession>A0A976QWA8</accession>
<dbReference type="Proteomes" id="UP000244803">
    <property type="component" value="Chromosome 2"/>
</dbReference>
<protein>
    <submittedName>
        <fullName evidence="2">Uncharacterized protein</fullName>
    </submittedName>
</protein>
<feature type="region of interest" description="Disordered" evidence="1">
    <location>
        <begin position="284"/>
        <end position="310"/>
    </location>
</feature>
<evidence type="ECO:0000256" key="1">
    <source>
        <dbReference type="SAM" id="MobiDB-lite"/>
    </source>
</evidence>
<name>A0A976QWA8_THEOR</name>
<dbReference type="OrthoDB" id="10394443at2759"/>
<sequence>MSTIKVHVVKGVNSYTADLLKKQSRNINRRREVNFNVDNLNEHERSSSRAKSFAIYEPPTKFKPKRTTRTKTKTKAKVAFDSNVRTRDNFDEIFTTKLELSDEDDFADKHQKFEDAEELEKTSDRVPDEEDSDTEEDLDVAGYGFADQTTFDHEADDEEVNDQKDNYSEGEDDIEDILGEDSVKSEDKYDKTESITSDDVFNSDNREKSTENYGKEDNDEEAWGYNFSSNRDRDDNASVATASDKGSTNVFEKFRDKIKEKYEKSGFKEMHERNMEVLRKQFKSVLGKKKSRNGSQSSEDTDTGTSDYWESKADTNFNRADFAPKPYGFGANRFHPKILNYDSDNDTKKRCCC</sequence>
<evidence type="ECO:0000313" key="2">
    <source>
        <dbReference type="EMBL" id="UKJ90711.1"/>
    </source>
</evidence>
<feature type="compositionally biased region" description="Basic and acidic residues" evidence="1">
    <location>
        <begin position="204"/>
        <end position="216"/>
    </location>
</feature>
<dbReference type="AlphaFoldDB" id="A0A976QWA8"/>
<feature type="compositionally biased region" description="Basic and acidic residues" evidence="1">
    <location>
        <begin position="181"/>
        <end position="193"/>
    </location>
</feature>
<gene>
    <name evidence="2" type="ORF">MACJ_001645</name>
</gene>